<evidence type="ECO:0000256" key="1">
    <source>
        <dbReference type="ARBA" id="ARBA00004196"/>
    </source>
</evidence>
<proteinExistence type="inferred from homology"/>
<dbReference type="GO" id="GO:0043190">
    <property type="term" value="C:ATP-binding cassette (ABC) transporter complex"/>
    <property type="evidence" value="ECO:0007669"/>
    <property type="project" value="InterPro"/>
</dbReference>
<evidence type="ECO:0000256" key="2">
    <source>
        <dbReference type="ARBA" id="ARBA00005695"/>
    </source>
</evidence>
<feature type="signal peptide" evidence="5">
    <location>
        <begin position="1"/>
        <end position="19"/>
    </location>
</feature>
<accession>A0A7K1UH16</accession>
<keyword evidence="8" id="KW-1185">Reference proteome</keyword>
<feature type="domain" description="Solute-binding protein family 5" evidence="6">
    <location>
        <begin position="92"/>
        <end position="469"/>
    </location>
</feature>
<dbReference type="GO" id="GO:1904680">
    <property type="term" value="F:peptide transmembrane transporter activity"/>
    <property type="evidence" value="ECO:0007669"/>
    <property type="project" value="TreeGrafter"/>
</dbReference>
<organism evidence="7 8">
    <name type="scientific">Nesterenkonia alkaliphila</name>
    <dbReference type="NCBI Taxonomy" id="1463631"/>
    <lineage>
        <taxon>Bacteria</taxon>
        <taxon>Bacillati</taxon>
        <taxon>Actinomycetota</taxon>
        <taxon>Actinomycetes</taxon>
        <taxon>Micrococcales</taxon>
        <taxon>Micrococcaceae</taxon>
        <taxon>Nesterenkonia</taxon>
    </lineage>
</organism>
<dbReference type="Gene3D" id="3.10.105.10">
    <property type="entry name" value="Dipeptide-binding Protein, Domain 3"/>
    <property type="match status" value="1"/>
</dbReference>
<dbReference type="OrthoDB" id="9801912at2"/>
<reference evidence="7 8" key="1">
    <citation type="submission" date="2019-12" db="EMBL/GenBank/DDBJ databases">
        <title>Nesterenkonia muleiensis sp. nov., a novel actinobacterium isolated from sap of Populus euphratica.</title>
        <authorList>
            <person name="Wang R."/>
        </authorList>
    </citation>
    <scope>NUCLEOTIDE SEQUENCE [LARGE SCALE GENOMIC DNA]</scope>
    <source>
        <strain evidence="7 8">F10</strain>
    </source>
</reference>
<dbReference type="PIRSF" id="PIRSF002741">
    <property type="entry name" value="MppA"/>
    <property type="match status" value="1"/>
</dbReference>
<feature type="chain" id="PRO_5029721529" evidence="5">
    <location>
        <begin position="20"/>
        <end position="548"/>
    </location>
</feature>
<dbReference type="GO" id="GO:0030313">
    <property type="term" value="C:cell envelope"/>
    <property type="evidence" value="ECO:0007669"/>
    <property type="project" value="UniProtKB-SubCell"/>
</dbReference>
<sequence length="548" mass="59723">MRHSTIPRRSRALTGTALAAALLISACGGEDGNGDEGGNGGEEGGGAGDILIGTTDVKVTIDPAGSYDNASFLIMNQVYPFLLNSQPGESDVEPDIAETAEFTGETEFTVTLKEGLTFANGNELTASDVKFSFDRQTDIMHENGPAYLLSNLESVETPDDHTVVFHLAEPDQTFPQVLSSPAAPIVDEEVFPADELLADDDIVAEQAFAGPYVIDDYSFNDIVTLSPNEAYEGLLGAPENDSVTIEYYSESSNLRMAVEQGDVDIAYRTLLATDVDDLREVDGLNVIDGPGGEIRYMVFNLAVMPYGTQTEEADAEAALAVRQAVADILDREEISEQAFLSSYTPLYSFVPEGLTGANQALMELYGDGSGGPDADRAAERLEEAGVETPVELHIEYGTDRYGEASADEYAMIRDQLNETGLFDVTIQSTEWTQFTEERTQDIYPAHQLGWFPDYSDADNYLSPFFHSENFLANHFSDEEIDAALIDQVTEEDPEEREAKIEELQYMVAEHLPTLPMQQGAQTAVTADYIDGVVLDGSFKFRFGSITAE</sequence>
<dbReference type="PANTHER" id="PTHR30290:SF10">
    <property type="entry name" value="PERIPLASMIC OLIGOPEPTIDE-BINDING PROTEIN-RELATED"/>
    <property type="match status" value="1"/>
</dbReference>
<dbReference type="Pfam" id="PF00496">
    <property type="entry name" value="SBP_bac_5"/>
    <property type="match status" value="1"/>
</dbReference>
<dbReference type="GO" id="GO:0015833">
    <property type="term" value="P:peptide transport"/>
    <property type="evidence" value="ECO:0007669"/>
    <property type="project" value="TreeGrafter"/>
</dbReference>
<dbReference type="GO" id="GO:0042597">
    <property type="term" value="C:periplasmic space"/>
    <property type="evidence" value="ECO:0007669"/>
    <property type="project" value="UniProtKB-ARBA"/>
</dbReference>
<dbReference type="SUPFAM" id="SSF53850">
    <property type="entry name" value="Periplasmic binding protein-like II"/>
    <property type="match status" value="1"/>
</dbReference>
<evidence type="ECO:0000259" key="6">
    <source>
        <dbReference type="Pfam" id="PF00496"/>
    </source>
</evidence>
<protein>
    <submittedName>
        <fullName evidence="7">Peptide ABC transporter substrate-binding protein</fullName>
    </submittedName>
</protein>
<evidence type="ECO:0000313" key="7">
    <source>
        <dbReference type="EMBL" id="MVT25694.1"/>
    </source>
</evidence>
<comment type="similarity">
    <text evidence="2">Belongs to the bacterial solute-binding protein 5 family.</text>
</comment>
<comment type="caution">
    <text evidence="7">The sequence shown here is derived from an EMBL/GenBank/DDBJ whole genome shotgun (WGS) entry which is preliminary data.</text>
</comment>
<comment type="subcellular location">
    <subcellularLocation>
        <location evidence="1">Cell envelope</location>
    </subcellularLocation>
</comment>
<dbReference type="Gene3D" id="3.90.76.10">
    <property type="entry name" value="Dipeptide-binding Protein, Domain 1"/>
    <property type="match status" value="1"/>
</dbReference>
<dbReference type="Gene3D" id="3.40.190.10">
    <property type="entry name" value="Periplasmic binding protein-like II"/>
    <property type="match status" value="1"/>
</dbReference>
<keyword evidence="3" id="KW-0813">Transport</keyword>
<evidence type="ECO:0000313" key="8">
    <source>
        <dbReference type="Proteomes" id="UP000460157"/>
    </source>
</evidence>
<dbReference type="EMBL" id="WRPM01000031">
    <property type="protein sequence ID" value="MVT25694.1"/>
    <property type="molecule type" value="Genomic_DNA"/>
</dbReference>
<gene>
    <name evidence="7" type="ORF">GNZ21_04835</name>
</gene>
<name>A0A7K1UH16_9MICC</name>
<dbReference type="InterPro" id="IPR039424">
    <property type="entry name" value="SBP_5"/>
</dbReference>
<dbReference type="RefSeq" id="WP_157321863.1">
    <property type="nucleotide sequence ID" value="NZ_BMFX01000007.1"/>
</dbReference>
<evidence type="ECO:0000256" key="5">
    <source>
        <dbReference type="SAM" id="SignalP"/>
    </source>
</evidence>
<evidence type="ECO:0000256" key="3">
    <source>
        <dbReference type="ARBA" id="ARBA00022448"/>
    </source>
</evidence>
<dbReference type="PANTHER" id="PTHR30290">
    <property type="entry name" value="PERIPLASMIC BINDING COMPONENT OF ABC TRANSPORTER"/>
    <property type="match status" value="1"/>
</dbReference>
<dbReference type="Proteomes" id="UP000460157">
    <property type="component" value="Unassembled WGS sequence"/>
</dbReference>
<evidence type="ECO:0000256" key="4">
    <source>
        <dbReference type="ARBA" id="ARBA00022729"/>
    </source>
</evidence>
<dbReference type="InterPro" id="IPR000914">
    <property type="entry name" value="SBP_5_dom"/>
</dbReference>
<dbReference type="PROSITE" id="PS51257">
    <property type="entry name" value="PROKAR_LIPOPROTEIN"/>
    <property type="match status" value="1"/>
</dbReference>
<dbReference type="AlphaFoldDB" id="A0A7K1UH16"/>
<dbReference type="InterPro" id="IPR030678">
    <property type="entry name" value="Peptide/Ni-bd"/>
</dbReference>
<keyword evidence="4 5" id="KW-0732">Signal</keyword>